<dbReference type="Gramene" id="OE9A018321T1">
    <property type="protein sequence ID" value="OE9A018321C1"/>
    <property type="gene ID" value="OE9A018321"/>
</dbReference>
<organism evidence="3 4">
    <name type="scientific">Olea europaea subsp. europaea</name>
    <dbReference type="NCBI Taxonomy" id="158383"/>
    <lineage>
        <taxon>Eukaryota</taxon>
        <taxon>Viridiplantae</taxon>
        <taxon>Streptophyta</taxon>
        <taxon>Embryophyta</taxon>
        <taxon>Tracheophyta</taxon>
        <taxon>Spermatophyta</taxon>
        <taxon>Magnoliopsida</taxon>
        <taxon>eudicotyledons</taxon>
        <taxon>Gunneridae</taxon>
        <taxon>Pentapetalae</taxon>
        <taxon>asterids</taxon>
        <taxon>lamiids</taxon>
        <taxon>Lamiales</taxon>
        <taxon>Oleaceae</taxon>
        <taxon>Oleeae</taxon>
        <taxon>Olea</taxon>
    </lineage>
</organism>
<feature type="non-terminal residue" evidence="3">
    <location>
        <position position="1"/>
    </location>
</feature>
<dbReference type="AlphaFoldDB" id="A0A8S0PPQ8"/>
<name>A0A8S0PPQ8_OLEEU</name>
<dbReference type="PANTHER" id="PTHR19305:SF40">
    <property type="entry name" value="SNAP25 HOMOLOGOUS PROTEIN SNAP30-RELATED"/>
    <property type="match status" value="1"/>
</dbReference>
<evidence type="ECO:0000313" key="3">
    <source>
        <dbReference type="EMBL" id="CAA2956216.1"/>
    </source>
</evidence>
<evidence type="ECO:0000259" key="2">
    <source>
        <dbReference type="PROSITE" id="PS50192"/>
    </source>
</evidence>
<evidence type="ECO:0000256" key="1">
    <source>
        <dbReference type="ARBA" id="ARBA00022927"/>
    </source>
</evidence>
<gene>
    <name evidence="3" type="ORF">OLEA9_A018321</name>
</gene>
<feature type="domain" description="T-SNARE coiled-coil homology" evidence="2">
    <location>
        <begin position="83"/>
        <end position="145"/>
    </location>
</feature>
<keyword evidence="1" id="KW-0653">Protein transport</keyword>
<keyword evidence="1" id="KW-0813">Transport</keyword>
<dbReference type="PROSITE" id="PS50192">
    <property type="entry name" value="T_SNARE"/>
    <property type="match status" value="1"/>
</dbReference>
<dbReference type="Proteomes" id="UP000594638">
    <property type="component" value="Unassembled WGS sequence"/>
</dbReference>
<dbReference type="EMBL" id="CACTIH010000179">
    <property type="protein sequence ID" value="CAA2956216.1"/>
    <property type="molecule type" value="Genomic_DNA"/>
</dbReference>
<sequence>MMTTMILEEEHLPHPRTPLETNMVTSLRAREDLRACLFKNCRVMLTHMMAIDVDSNLSRVWIWRLENDLHWMPPLDPTNALQKIEKAKQDDALSNLSNILGELKGMATDMGSELDRQNKDLNYLQDDRDELNSWVKGANQCAHRLIG</sequence>
<comment type="caution">
    <text evidence="3">The sequence shown here is derived from an EMBL/GenBank/DDBJ whole genome shotgun (WGS) entry which is preliminary data.</text>
</comment>
<proteinExistence type="predicted"/>
<dbReference type="SUPFAM" id="SSF58038">
    <property type="entry name" value="SNARE fusion complex"/>
    <property type="match status" value="1"/>
</dbReference>
<reference evidence="3 4" key="1">
    <citation type="submission" date="2019-12" db="EMBL/GenBank/DDBJ databases">
        <authorList>
            <person name="Alioto T."/>
            <person name="Alioto T."/>
            <person name="Gomez Garrido J."/>
        </authorList>
    </citation>
    <scope>NUCLEOTIDE SEQUENCE [LARGE SCALE GENOMIC DNA]</scope>
</reference>
<dbReference type="PANTHER" id="PTHR19305">
    <property type="entry name" value="SYNAPTOSOMAL ASSOCIATED PROTEIN"/>
    <property type="match status" value="1"/>
</dbReference>
<dbReference type="GO" id="GO:0005886">
    <property type="term" value="C:plasma membrane"/>
    <property type="evidence" value="ECO:0007669"/>
    <property type="project" value="TreeGrafter"/>
</dbReference>
<dbReference type="InterPro" id="IPR000727">
    <property type="entry name" value="T_SNARE_dom"/>
</dbReference>
<dbReference type="SMART" id="SM00397">
    <property type="entry name" value="t_SNARE"/>
    <property type="match status" value="1"/>
</dbReference>
<accession>A0A8S0PPQ8</accession>
<dbReference type="Gene3D" id="1.20.5.110">
    <property type="match status" value="1"/>
</dbReference>
<keyword evidence="4" id="KW-1185">Reference proteome</keyword>
<dbReference type="OrthoDB" id="1729555at2759"/>
<protein>
    <submittedName>
        <fullName evidence="3">SNAP25 homologous SNAP30</fullName>
    </submittedName>
</protein>
<dbReference type="GO" id="GO:0015031">
    <property type="term" value="P:protein transport"/>
    <property type="evidence" value="ECO:0007669"/>
    <property type="project" value="UniProtKB-KW"/>
</dbReference>
<evidence type="ECO:0000313" key="4">
    <source>
        <dbReference type="Proteomes" id="UP000594638"/>
    </source>
</evidence>